<protein>
    <submittedName>
        <fullName evidence="2">SpoVS Stage V sporulation protein SpoVS</fullName>
    </submittedName>
</protein>
<dbReference type="InterPro" id="IPR036882">
    <property type="entry name" value="Alba-like_dom_sf"/>
</dbReference>
<accession>A0A6J5QJM8</accession>
<dbReference type="GO" id="GO:0003676">
    <property type="term" value="F:nucleic acid binding"/>
    <property type="evidence" value="ECO:0007669"/>
    <property type="project" value="InterPro"/>
</dbReference>
<evidence type="ECO:0000313" key="1">
    <source>
        <dbReference type="EMBL" id="CAB4174677.1"/>
    </source>
</evidence>
<reference evidence="2" key="1">
    <citation type="submission" date="2020-05" db="EMBL/GenBank/DDBJ databases">
        <authorList>
            <person name="Chiriac C."/>
            <person name="Salcher M."/>
            <person name="Ghai R."/>
            <person name="Kavagutti S V."/>
        </authorList>
    </citation>
    <scope>NUCLEOTIDE SEQUENCE</scope>
</reference>
<evidence type="ECO:0000313" key="3">
    <source>
        <dbReference type="EMBL" id="CAB4188445.1"/>
    </source>
</evidence>
<name>A0A6J5QJM8_9CAUD</name>
<evidence type="ECO:0000313" key="2">
    <source>
        <dbReference type="EMBL" id="CAB4179814.1"/>
    </source>
</evidence>
<dbReference type="EMBL" id="LR796984">
    <property type="protein sequence ID" value="CAB4179814.1"/>
    <property type="molecule type" value="Genomic_DNA"/>
</dbReference>
<gene>
    <name evidence="2" type="ORF">UFOVP1035_63</name>
    <name evidence="3" type="ORF">UFOVP1181_22</name>
    <name evidence="1" type="ORF">UFOVP965_67</name>
</gene>
<proteinExistence type="predicted"/>
<dbReference type="PANTHER" id="PTHR35331:SF1">
    <property type="entry name" value="STAGE V SPORULATION PROTEIN S"/>
    <property type="match status" value="1"/>
</dbReference>
<organism evidence="2">
    <name type="scientific">uncultured Caudovirales phage</name>
    <dbReference type="NCBI Taxonomy" id="2100421"/>
    <lineage>
        <taxon>Viruses</taxon>
        <taxon>Duplodnaviria</taxon>
        <taxon>Heunggongvirae</taxon>
        <taxon>Uroviricota</taxon>
        <taxon>Caudoviricetes</taxon>
        <taxon>Peduoviridae</taxon>
        <taxon>Maltschvirus</taxon>
        <taxon>Maltschvirus maltsch</taxon>
    </lineage>
</organism>
<dbReference type="EMBL" id="LR796920">
    <property type="protein sequence ID" value="CAB4174677.1"/>
    <property type="molecule type" value="Genomic_DNA"/>
</dbReference>
<dbReference type="Pfam" id="PF04232">
    <property type="entry name" value="SpoVS"/>
    <property type="match status" value="1"/>
</dbReference>
<dbReference type="InterPro" id="IPR007347">
    <property type="entry name" value="SpoVS"/>
</dbReference>
<sequence length="134" mass="14369">MMVVNIGRNSNLHTLILAVQVGNQPSYFEGGNPLYVNQRTTYMTEEKDEHLLRVSAGSNPQAVASAIAHSIYDTRTCKLRAVGAGAVNQATKAIAIARGYTAPRGLDLICVPGFATIDSHDGTISAIVWTVEVR</sequence>
<dbReference type="EMBL" id="LR797127">
    <property type="protein sequence ID" value="CAB4188445.1"/>
    <property type="molecule type" value="Genomic_DNA"/>
</dbReference>
<dbReference type="Gene3D" id="3.30.110.20">
    <property type="entry name" value="Alba-like domain"/>
    <property type="match status" value="1"/>
</dbReference>
<dbReference type="PANTHER" id="PTHR35331">
    <property type="entry name" value="STAGE V SPORULATION PROTEIN S"/>
    <property type="match status" value="1"/>
</dbReference>